<dbReference type="PANTHER" id="PTHR15004">
    <property type="entry name" value="GLUTAMYL-TRNA(GLN) AMIDOTRANSFERASE SUBUNIT C, MITOCHONDRIAL"/>
    <property type="match status" value="1"/>
</dbReference>
<comment type="catalytic activity">
    <reaction evidence="1">
        <text>L-aspartyl-tRNA(Asn) + L-glutamine + ATP + H2O = L-asparaginyl-tRNA(Asn) + L-glutamate + ADP + phosphate + 2 H(+)</text>
        <dbReference type="Rhea" id="RHEA:14513"/>
        <dbReference type="Rhea" id="RHEA-COMP:9674"/>
        <dbReference type="Rhea" id="RHEA-COMP:9677"/>
        <dbReference type="ChEBI" id="CHEBI:15377"/>
        <dbReference type="ChEBI" id="CHEBI:15378"/>
        <dbReference type="ChEBI" id="CHEBI:29985"/>
        <dbReference type="ChEBI" id="CHEBI:30616"/>
        <dbReference type="ChEBI" id="CHEBI:43474"/>
        <dbReference type="ChEBI" id="CHEBI:58359"/>
        <dbReference type="ChEBI" id="CHEBI:78515"/>
        <dbReference type="ChEBI" id="CHEBI:78516"/>
        <dbReference type="ChEBI" id="CHEBI:456216"/>
    </reaction>
</comment>
<name>A0ABS6D957_9FIRM</name>
<feature type="region of interest" description="Disordered" evidence="2">
    <location>
        <begin position="78"/>
        <end position="97"/>
    </location>
</feature>
<keyword evidence="1" id="KW-0436">Ligase</keyword>
<evidence type="ECO:0000313" key="3">
    <source>
        <dbReference type="EMBL" id="MBU3877661.1"/>
    </source>
</evidence>
<evidence type="ECO:0000313" key="4">
    <source>
        <dbReference type="Proteomes" id="UP000723714"/>
    </source>
</evidence>
<keyword evidence="1" id="KW-0547">Nucleotide-binding</keyword>
<dbReference type="HAMAP" id="MF_00122">
    <property type="entry name" value="GatC"/>
    <property type="match status" value="1"/>
</dbReference>
<keyword evidence="1" id="KW-0067">ATP-binding</keyword>
<dbReference type="NCBIfam" id="TIGR00135">
    <property type="entry name" value="gatC"/>
    <property type="match status" value="1"/>
</dbReference>
<protein>
    <recommendedName>
        <fullName evidence="1">Aspartyl/glutamyl-tRNA(Asn/Gln) amidotransferase subunit C</fullName>
        <shortName evidence="1">Asp/Glu-ADT subunit C</shortName>
        <ecNumber evidence="1">6.3.5.-</ecNumber>
    </recommendedName>
</protein>
<accession>A0ABS6D957</accession>
<dbReference type="Pfam" id="PF02686">
    <property type="entry name" value="GatC"/>
    <property type="match status" value="1"/>
</dbReference>
<dbReference type="InterPro" id="IPR003837">
    <property type="entry name" value="GatC"/>
</dbReference>
<dbReference type="RefSeq" id="WP_216244282.1">
    <property type="nucleotide sequence ID" value="NZ_JABACJ020000021.1"/>
</dbReference>
<comment type="similarity">
    <text evidence="1">Belongs to the GatC family.</text>
</comment>
<dbReference type="Proteomes" id="UP000723714">
    <property type="component" value="Unassembled WGS sequence"/>
</dbReference>
<reference evidence="3 4" key="1">
    <citation type="submission" date="2021-06" db="EMBL/GenBank/DDBJ databases">
        <title>Faecalicatena sp. nov. isolated from porcine feces.</title>
        <authorList>
            <person name="Oh B.S."/>
            <person name="Lee J.H."/>
        </authorList>
    </citation>
    <scope>NUCLEOTIDE SEQUENCE [LARGE SCALE GENOMIC DNA]</scope>
    <source>
        <strain evidence="3 4">AGMB00832</strain>
    </source>
</reference>
<comment type="function">
    <text evidence="1">Allows the formation of correctly charged Asn-tRNA(Asn) or Gln-tRNA(Gln) through the transamidation of misacylated Asp-tRNA(Asn) or Glu-tRNA(Gln) in organisms which lack either or both of asparaginyl-tRNA or glutaminyl-tRNA synthetases. The reaction takes place in the presence of glutamine and ATP through an activated phospho-Asp-tRNA(Asn) or phospho-Glu-tRNA(Gln).</text>
</comment>
<dbReference type="PANTHER" id="PTHR15004:SF0">
    <property type="entry name" value="GLUTAMYL-TRNA(GLN) AMIDOTRANSFERASE SUBUNIT C, MITOCHONDRIAL"/>
    <property type="match status" value="1"/>
</dbReference>
<dbReference type="EMBL" id="JABACJ020000021">
    <property type="protein sequence ID" value="MBU3877661.1"/>
    <property type="molecule type" value="Genomic_DNA"/>
</dbReference>
<proteinExistence type="inferred from homology"/>
<keyword evidence="1" id="KW-0648">Protein biosynthesis</keyword>
<organism evidence="3 4">
    <name type="scientific">Faecalicatena faecalis</name>
    <dbReference type="NCBI Taxonomy" id="2726362"/>
    <lineage>
        <taxon>Bacteria</taxon>
        <taxon>Bacillati</taxon>
        <taxon>Bacillota</taxon>
        <taxon>Clostridia</taxon>
        <taxon>Lachnospirales</taxon>
        <taxon>Lachnospiraceae</taxon>
        <taxon>Faecalicatena</taxon>
    </lineage>
</organism>
<evidence type="ECO:0000256" key="2">
    <source>
        <dbReference type="SAM" id="MobiDB-lite"/>
    </source>
</evidence>
<comment type="caution">
    <text evidence="3">The sequence shown here is derived from an EMBL/GenBank/DDBJ whole genome shotgun (WGS) entry which is preliminary data.</text>
</comment>
<evidence type="ECO:0000256" key="1">
    <source>
        <dbReference type="HAMAP-Rule" id="MF_00122"/>
    </source>
</evidence>
<gene>
    <name evidence="1 3" type="primary">gatC</name>
    <name evidence="3" type="ORF">HGO97_017800</name>
</gene>
<dbReference type="EC" id="6.3.5.-" evidence="1"/>
<comment type="catalytic activity">
    <reaction evidence="1">
        <text>L-glutamyl-tRNA(Gln) + L-glutamine + ATP + H2O = L-glutaminyl-tRNA(Gln) + L-glutamate + ADP + phosphate + H(+)</text>
        <dbReference type="Rhea" id="RHEA:17521"/>
        <dbReference type="Rhea" id="RHEA-COMP:9681"/>
        <dbReference type="Rhea" id="RHEA-COMP:9684"/>
        <dbReference type="ChEBI" id="CHEBI:15377"/>
        <dbReference type="ChEBI" id="CHEBI:15378"/>
        <dbReference type="ChEBI" id="CHEBI:29985"/>
        <dbReference type="ChEBI" id="CHEBI:30616"/>
        <dbReference type="ChEBI" id="CHEBI:43474"/>
        <dbReference type="ChEBI" id="CHEBI:58359"/>
        <dbReference type="ChEBI" id="CHEBI:78520"/>
        <dbReference type="ChEBI" id="CHEBI:78521"/>
        <dbReference type="ChEBI" id="CHEBI:456216"/>
    </reaction>
</comment>
<comment type="subunit">
    <text evidence="1">Heterotrimer of A, B and C subunits.</text>
</comment>
<sequence length="97" mass="11047">MVKKIDDETMENICILAKLTLSEAEKEKAKEEMQRMLDYVEKLNELDTSGVKPLSHLFPSHNIFREDVITSQDNRDALLGNAPEKKDGQFQVPKTIG</sequence>
<keyword evidence="4" id="KW-1185">Reference proteome</keyword>